<dbReference type="EMBL" id="AP018203">
    <property type="protein sequence ID" value="BAY58554.1"/>
    <property type="molecule type" value="Genomic_DNA"/>
</dbReference>
<proteinExistence type="predicted"/>
<dbReference type="AlphaFoldDB" id="A0A1Z4JPB1"/>
<reference evidence="1 2" key="1">
    <citation type="submission" date="2017-06" db="EMBL/GenBank/DDBJ databases">
        <title>Genome sequencing of cyanobaciteial culture collection at National Institute for Environmental Studies (NIES).</title>
        <authorList>
            <person name="Hirose Y."/>
            <person name="Shimura Y."/>
            <person name="Fujisawa T."/>
            <person name="Nakamura Y."/>
            <person name="Kawachi M."/>
        </authorList>
    </citation>
    <scope>NUCLEOTIDE SEQUENCE [LARGE SCALE GENOMIC DNA]</scope>
    <source>
        <strain evidence="1 2">NIES-2135</strain>
    </source>
</reference>
<evidence type="ECO:0000313" key="1">
    <source>
        <dbReference type="EMBL" id="BAY58554.1"/>
    </source>
</evidence>
<dbReference type="Proteomes" id="UP000217895">
    <property type="component" value="Chromosome"/>
</dbReference>
<protein>
    <submittedName>
        <fullName evidence="1">Uncharacterized protein</fullName>
    </submittedName>
</protein>
<accession>A0A1Z4JPB1</accession>
<name>A0A1Z4JPB1_LEPBY</name>
<sequence>MLLNWLWHQGEQLSRLKEAPQESEVSLPLPKCESSPTRTSVILSILSPSNPRTLGDISDALKEADLQTPRVSLLELLDLLVQQEQVIRDWGETGCRVYFLNKKPPA</sequence>
<organism evidence="1 2">
    <name type="scientific">Leptolyngbya boryana NIES-2135</name>
    <dbReference type="NCBI Taxonomy" id="1973484"/>
    <lineage>
        <taxon>Bacteria</taxon>
        <taxon>Bacillati</taxon>
        <taxon>Cyanobacteriota</taxon>
        <taxon>Cyanophyceae</taxon>
        <taxon>Leptolyngbyales</taxon>
        <taxon>Leptolyngbyaceae</taxon>
        <taxon>Leptolyngbya group</taxon>
        <taxon>Leptolyngbya</taxon>
    </lineage>
</organism>
<keyword evidence="2" id="KW-1185">Reference proteome</keyword>
<gene>
    <name evidence="1" type="ORF">NIES2135_54270</name>
</gene>
<evidence type="ECO:0000313" key="2">
    <source>
        <dbReference type="Proteomes" id="UP000217895"/>
    </source>
</evidence>